<evidence type="ECO:0000259" key="9">
    <source>
        <dbReference type="Pfam" id="PF21105"/>
    </source>
</evidence>
<evidence type="ECO:0000313" key="11">
    <source>
        <dbReference type="Proteomes" id="UP000006352"/>
    </source>
</evidence>
<dbReference type="SUPFAM" id="SSF54909">
    <property type="entry name" value="Dimeric alpha+beta barrel"/>
    <property type="match status" value="1"/>
</dbReference>
<dbReference type="NCBIfam" id="TIGR01413">
    <property type="entry name" value="Dyp_perox_fam"/>
    <property type="match status" value="1"/>
</dbReference>
<dbReference type="OrthoDB" id="3207336at2759"/>
<keyword evidence="11" id="KW-1185">Reference proteome</keyword>
<dbReference type="Proteomes" id="UP000006352">
    <property type="component" value="Unassembled WGS sequence"/>
</dbReference>
<dbReference type="GO" id="GO:0020037">
    <property type="term" value="F:heme binding"/>
    <property type="evidence" value="ECO:0007669"/>
    <property type="project" value="InterPro"/>
</dbReference>
<dbReference type="PANTHER" id="PTHR30521">
    <property type="entry name" value="DEFERROCHELATASE/PEROXIDASE"/>
    <property type="match status" value="1"/>
</dbReference>
<evidence type="ECO:0000256" key="4">
    <source>
        <dbReference type="ARBA" id="ARBA00022723"/>
    </source>
</evidence>
<protein>
    <recommendedName>
        <fullName evidence="9">DyP dimeric alpha+beta barrel domain-containing protein</fullName>
    </recommendedName>
</protein>
<proteinExistence type="inferred from homology"/>
<sequence>MGDVQHSFQYFASLRNRSIIPLLTSSGTLPSEPNLPDPNNVQGDIIYQFPKLAEAFIFFRISDVAQFKIALASFHPTPGSQVFNNLSAIRSAKLASGVQRTQIIKIVQTQIAFTRAGLNLLGQREPIGDDRFDTFCMRDNKTYLGDGMPWDSVFDKPNSDPVHGTANEDAGAIHCVVSIAANDVQECQTEIEAFKIKFKGAINANEITVIQGKARPNDQKGHEHFGYMDGISQPAMRGIIVPNPGQIQVDPGVIITGYEGDPMLKKRPDWAKDGTFMVFRKLQQLVPEFHKYLNDNGPRWKEFVPKVDTTKQLTDKEGAELWGARIVGRWPSGAPIAKAPVFDDPAMAKDPKRNNDFNYTIPGIDFPTDKHCPFTAHTRKTAPRDLDPFLAKKFLEGGSIIRAGIPFGDEVSPDEEKKQTTDPDPNHWRGLLFVAYQSDLNSGFVRQTVQYANNDYFPSVSFIPDVHGQDPILGGPPHPLSDPVKINEKHPVESGDQVDLQFLNENGDTLEVKGFATVARRGAQPPPGIPQQFFVNSRGGEYFFVPSIKTLKALATGVI</sequence>
<dbReference type="AlphaFoldDB" id="J4I191"/>
<evidence type="ECO:0000313" key="10">
    <source>
        <dbReference type="EMBL" id="CCM05512.1"/>
    </source>
</evidence>
<organism evidence="10 11">
    <name type="scientific">Fibroporia radiculosa</name>
    <dbReference type="NCBI Taxonomy" id="599839"/>
    <lineage>
        <taxon>Eukaryota</taxon>
        <taxon>Fungi</taxon>
        <taxon>Dikarya</taxon>
        <taxon>Basidiomycota</taxon>
        <taxon>Agaricomycotina</taxon>
        <taxon>Agaricomycetes</taxon>
        <taxon>Polyporales</taxon>
        <taxon>Fibroporiaceae</taxon>
        <taxon>Fibroporia</taxon>
    </lineage>
</organism>
<keyword evidence="6" id="KW-0408">Iron</keyword>
<comment type="cofactor">
    <cofactor evidence="1">
        <name>heme b</name>
        <dbReference type="ChEBI" id="CHEBI:60344"/>
    </cofactor>
</comment>
<name>J4I191_9APHY</name>
<keyword evidence="3" id="KW-0349">Heme</keyword>
<reference evidence="10 11" key="1">
    <citation type="journal article" date="2012" name="Appl. Environ. Microbiol.">
        <title>Short-read sequencing for genomic analysis of the brown rot fungus Fibroporia radiculosa.</title>
        <authorList>
            <person name="Tang J.D."/>
            <person name="Perkins A.D."/>
            <person name="Sonstegard T.S."/>
            <person name="Schroeder S.G."/>
            <person name="Burgess S.C."/>
            <person name="Diehl S.V."/>
        </authorList>
    </citation>
    <scope>NUCLEOTIDE SEQUENCE [LARGE SCALE GENOMIC DNA]</scope>
    <source>
        <strain evidence="10 11">TFFH 294</strain>
    </source>
</reference>
<dbReference type="HOGENOM" id="CLU_015125_0_0_1"/>
<keyword evidence="5" id="KW-0560">Oxidoreductase</keyword>
<dbReference type="RefSeq" id="XP_012184795.1">
    <property type="nucleotide sequence ID" value="XM_012329405.1"/>
</dbReference>
<evidence type="ECO:0000256" key="6">
    <source>
        <dbReference type="ARBA" id="ARBA00023004"/>
    </source>
</evidence>
<dbReference type="InParanoid" id="J4I191"/>
<dbReference type="InterPro" id="IPR049509">
    <property type="entry name" value="DyP_N"/>
</dbReference>
<evidence type="ECO:0000256" key="7">
    <source>
        <dbReference type="ARBA" id="ARBA00025737"/>
    </source>
</evidence>
<feature type="domain" description="DyP dimeric alpha+beta barrel" evidence="9">
    <location>
        <begin position="40"/>
        <end position="216"/>
    </location>
</feature>
<dbReference type="GO" id="GO:0005829">
    <property type="term" value="C:cytosol"/>
    <property type="evidence" value="ECO:0007669"/>
    <property type="project" value="TreeGrafter"/>
</dbReference>
<evidence type="ECO:0000256" key="1">
    <source>
        <dbReference type="ARBA" id="ARBA00001970"/>
    </source>
</evidence>
<comment type="similarity">
    <text evidence="7">Belongs to the DyP-type peroxidase family.</text>
</comment>
<evidence type="ECO:0000256" key="8">
    <source>
        <dbReference type="SAM" id="MobiDB-lite"/>
    </source>
</evidence>
<evidence type="ECO:0000256" key="3">
    <source>
        <dbReference type="ARBA" id="ARBA00022617"/>
    </source>
</evidence>
<dbReference type="PROSITE" id="PS51404">
    <property type="entry name" value="DYP_PEROXIDASE"/>
    <property type="match status" value="1"/>
</dbReference>
<keyword evidence="2" id="KW-0575">Peroxidase</keyword>
<keyword evidence="4" id="KW-0479">Metal-binding</keyword>
<dbReference type="EMBL" id="HE797194">
    <property type="protein sequence ID" value="CCM05512.1"/>
    <property type="molecule type" value="Genomic_DNA"/>
</dbReference>
<feature type="region of interest" description="Disordered" evidence="8">
    <location>
        <begin position="405"/>
        <end position="426"/>
    </location>
</feature>
<accession>J4I191</accession>
<evidence type="ECO:0000256" key="5">
    <source>
        <dbReference type="ARBA" id="ARBA00023002"/>
    </source>
</evidence>
<dbReference type="GO" id="GO:0046872">
    <property type="term" value="F:metal ion binding"/>
    <property type="evidence" value="ECO:0007669"/>
    <property type="project" value="UniProtKB-KW"/>
</dbReference>
<gene>
    <name evidence="10" type="ORF">FIBRA_07737</name>
</gene>
<dbReference type="GeneID" id="24100423"/>
<dbReference type="GO" id="GO:0004601">
    <property type="term" value="F:peroxidase activity"/>
    <property type="evidence" value="ECO:0007669"/>
    <property type="project" value="UniProtKB-KW"/>
</dbReference>
<dbReference type="InterPro" id="IPR011008">
    <property type="entry name" value="Dimeric_a/b-barrel"/>
</dbReference>
<evidence type="ECO:0000256" key="2">
    <source>
        <dbReference type="ARBA" id="ARBA00022559"/>
    </source>
</evidence>
<dbReference type="PANTHER" id="PTHR30521:SF4">
    <property type="entry name" value="DEFERROCHELATASE"/>
    <property type="match status" value="1"/>
</dbReference>
<dbReference type="STRING" id="599839.J4I191"/>
<feature type="compositionally biased region" description="Basic and acidic residues" evidence="8">
    <location>
        <begin position="414"/>
        <end position="426"/>
    </location>
</feature>
<dbReference type="Pfam" id="PF21105">
    <property type="entry name" value="DyP_N"/>
    <property type="match status" value="1"/>
</dbReference>
<dbReference type="InterPro" id="IPR006314">
    <property type="entry name" value="Dyp_peroxidase"/>
</dbReference>